<organism evidence="1">
    <name type="scientific">Zea mays</name>
    <name type="common">Maize</name>
    <dbReference type="NCBI Taxonomy" id="4577"/>
    <lineage>
        <taxon>Eukaryota</taxon>
        <taxon>Viridiplantae</taxon>
        <taxon>Streptophyta</taxon>
        <taxon>Embryophyta</taxon>
        <taxon>Tracheophyta</taxon>
        <taxon>Spermatophyta</taxon>
        <taxon>Magnoliopsida</taxon>
        <taxon>Liliopsida</taxon>
        <taxon>Poales</taxon>
        <taxon>Poaceae</taxon>
        <taxon>PACMAD clade</taxon>
        <taxon>Panicoideae</taxon>
        <taxon>Andropogonodae</taxon>
        <taxon>Andropogoneae</taxon>
        <taxon>Tripsacinae</taxon>
        <taxon>Zea</taxon>
    </lineage>
</organism>
<protein>
    <submittedName>
        <fullName evidence="1">Uncharacterized protein</fullName>
    </submittedName>
</protein>
<name>C4IYD0_MAIZE</name>
<reference evidence="1" key="1">
    <citation type="journal article" date="2009" name="PLoS Genet.">
        <title>Sequencing, mapping, and analysis of 27,455 maize full-length cDNAs.</title>
        <authorList>
            <person name="Soderlund C."/>
            <person name="Descour A."/>
            <person name="Kudrna D."/>
            <person name="Bomhoff M."/>
            <person name="Boyd L."/>
            <person name="Currie J."/>
            <person name="Angelova A."/>
            <person name="Collura K."/>
            <person name="Wissotski M."/>
            <person name="Ashley E."/>
            <person name="Morrow D."/>
            <person name="Fernandes J."/>
            <person name="Walbot V."/>
            <person name="Yu Y."/>
        </authorList>
    </citation>
    <scope>NUCLEOTIDE SEQUENCE</scope>
    <source>
        <strain evidence="1">B73</strain>
    </source>
</reference>
<dbReference type="EMBL" id="BT083577">
    <property type="protein sequence ID" value="ACR33930.1"/>
    <property type="molecule type" value="mRNA"/>
</dbReference>
<dbReference type="AlphaFoldDB" id="C4IYD0"/>
<proteinExistence type="evidence at transcript level"/>
<evidence type="ECO:0000313" key="1">
    <source>
        <dbReference type="EMBL" id="ACR33930.1"/>
    </source>
</evidence>
<sequence>MLSMWTMEHHSQAPDYLLRLCRSYQPCSKSRLDVRGQTLIERISGALRGDGASGNLKLSNGYRSANSSPVNCSWRQNFVASTFQLCSLASSMRFVNMTTLLFFFE</sequence>
<accession>C4IYD0</accession>